<evidence type="ECO:0000313" key="1">
    <source>
        <dbReference type="EMBL" id="RRT39809.1"/>
    </source>
</evidence>
<reference evidence="1 2" key="1">
    <citation type="journal article" date="2014" name="Agronomy (Basel)">
        <title>A Draft Genome Sequence for Ensete ventricosum, the Drought-Tolerant Tree Against Hunger.</title>
        <authorList>
            <person name="Harrison J."/>
            <person name="Moore K.A."/>
            <person name="Paszkiewicz K."/>
            <person name="Jones T."/>
            <person name="Grant M."/>
            <person name="Ambacheew D."/>
            <person name="Muzemil S."/>
            <person name="Studholme D.J."/>
        </authorList>
    </citation>
    <scope>NUCLEOTIDE SEQUENCE [LARGE SCALE GENOMIC DNA]</scope>
</reference>
<gene>
    <name evidence="1" type="ORF">B296_00035632</name>
</gene>
<proteinExistence type="predicted"/>
<sequence length="74" mass="8231">MAREERIEEEGLAAKAADLAAEGTMVLVVHCRGGGRRGLRLWLVVSRAKQETEMGFVSKRSDICFSLHRVTRST</sequence>
<name>A0A426XJW0_ENSVE</name>
<dbReference type="Proteomes" id="UP000287651">
    <property type="component" value="Unassembled WGS sequence"/>
</dbReference>
<evidence type="ECO:0000313" key="2">
    <source>
        <dbReference type="Proteomes" id="UP000287651"/>
    </source>
</evidence>
<protein>
    <submittedName>
        <fullName evidence="1">Uncharacterized protein</fullName>
    </submittedName>
</protein>
<comment type="caution">
    <text evidence="1">The sequence shown here is derived from an EMBL/GenBank/DDBJ whole genome shotgun (WGS) entry which is preliminary data.</text>
</comment>
<organism evidence="1 2">
    <name type="scientific">Ensete ventricosum</name>
    <name type="common">Abyssinian banana</name>
    <name type="synonym">Musa ensete</name>
    <dbReference type="NCBI Taxonomy" id="4639"/>
    <lineage>
        <taxon>Eukaryota</taxon>
        <taxon>Viridiplantae</taxon>
        <taxon>Streptophyta</taxon>
        <taxon>Embryophyta</taxon>
        <taxon>Tracheophyta</taxon>
        <taxon>Spermatophyta</taxon>
        <taxon>Magnoliopsida</taxon>
        <taxon>Liliopsida</taxon>
        <taxon>Zingiberales</taxon>
        <taxon>Musaceae</taxon>
        <taxon>Ensete</taxon>
    </lineage>
</organism>
<dbReference type="EMBL" id="AMZH03019864">
    <property type="protein sequence ID" value="RRT39809.1"/>
    <property type="molecule type" value="Genomic_DNA"/>
</dbReference>
<dbReference type="AlphaFoldDB" id="A0A426XJW0"/>
<accession>A0A426XJW0</accession>